<gene>
    <name evidence="1" type="ORF">SAMN05444340_1443</name>
</gene>
<sequence length="37" mass="4245">MSACYRRARIFMQRHPALIVRGSIVLLLLVHAALLVR</sequence>
<dbReference type="AlphaFoldDB" id="A0A1H3P2I8"/>
<keyword evidence="2" id="KW-1185">Reference proteome</keyword>
<dbReference type="Proteomes" id="UP000199286">
    <property type="component" value="Unassembled WGS sequence"/>
</dbReference>
<evidence type="ECO:0000313" key="2">
    <source>
        <dbReference type="Proteomes" id="UP000199286"/>
    </source>
</evidence>
<protein>
    <submittedName>
        <fullName evidence="1">Uncharacterized protein</fullName>
    </submittedName>
</protein>
<name>A0A1H3P2I8_9RHOB</name>
<organism evidence="1 2">
    <name type="scientific">Citreimonas salinaria</name>
    <dbReference type="NCBI Taxonomy" id="321339"/>
    <lineage>
        <taxon>Bacteria</taxon>
        <taxon>Pseudomonadati</taxon>
        <taxon>Pseudomonadota</taxon>
        <taxon>Alphaproteobacteria</taxon>
        <taxon>Rhodobacterales</taxon>
        <taxon>Roseobacteraceae</taxon>
        <taxon>Citreimonas</taxon>
    </lineage>
</organism>
<proteinExistence type="predicted"/>
<reference evidence="1 2" key="1">
    <citation type="submission" date="2016-10" db="EMBL/GenBank/DDBJ databases">
        <authorList>
            <person name="de Groot N.N."/>
        </authorList>
    </citation>
    <scope>NUCLEOTIDE SEQUENCE [LARGE SCALE GENOMIC DNA]</scope>
    <source>
        <strain evidence="1 2">DSM 26880</strain>
    </source>
</reference>
<dbReference type="EMBL" id="FNPF01000044">
    <property type="protein sequence ID" value="SDY95261.1"/>
    <property type="molecule type" value="Genomic_DNA"/>
</dbReference>
<evidence type="ECO:0000313" key="1">
    <source>
        <dbReference type="EMBL" id="SDY95261.1"/>
    </source>
</evidence>
<accession>A0A1H3P2I8</accession>